<dbReference type="Proteomes" id="UP001220395">
    <property type="component" value="Chromosome"/>
</dbReference>
<accession>A0ABY7TJ29</accession>
<dbReference type="RefSeq" id="WP_273686777.1">
    <property type="nucleotide sequence ID" value="NZ_CP117411.1"/>
</dbReference>
<proteinExistence type="predicted"/>
<protein>
    <submittedName>
        <fullName evidence="1">Uncharacterized protein</fullName>
    </submittedName>
</protein>
<reference evidence="1 2" key="1">
    <citation type="submission" date="2023-02" db="EMBL/GenBank/DDBJ databases">
        <title>Genome sequence of Sphingomonas naphthae.</title>
        <authorList>
            <person name="Kim S."/>
            <person name="Heo J."/>
            <person name="Kwon S.-W."/>
        </authorList>
    </citation>
    <scope>NUCLEOTIDE SEQUENCE [LARGE SCALE GENOMIC DNA]</scope>
    <source>
        <strain evidence="1 2">KACC 18716</strain>
    </source>
</reference>
<evidence type="ECO:0000313" key="1">
    <source>
        <dbReference type="EMBL" id="WCT72806.1"/>
    </source>
</evidence>
<organism evidence="1 2">
    <name type="scientific">Sphingomonas naphthae</name>
    <dbReference type="NCBI Taxonomy" id="1813468"/>
    <lineage>
        <taxon>Bacteria</taxon>
        <taxon>Pseudomonadati</taxon>
        <taxon>Pseudomonadota</taxon>
        <taxon>Alphaproteobacteria</taxon>
        <taxon>Sphingomonadales</taxon>
        <taxon>Sphingomonadaceae</taxon>
        <taxon>Sphingomonas</taxon>
    </lineage>
</organism>
<dbReference type="EMBL" id="CP117411">
    <property type="protein sequence ID" value="WCT72806.1"/>
    <property type="molecule type" value="Genomic_DNA"/>
</dbReference>
<sequence>MKIPPGGATKVYALSVPPSIVPIFVRSPTGALMPPMNPPVALVTEKKAVFPELVVWRAAPVCDVIDPKLLRRALARVSVLPVVPGVRTIAPFGPLSEASRSTAMVALVKLTVSPPVVTPVHRVMPNGPGFGVQAAYPAVDMDASANAKTLAVERAKPVSNFIFPPVARKRVCKDFGASQVVGGVPDCGKSRTVIVNRGRERAIPLVNISQTTFR</sequence>
<evidence type="ECO:0000313" key="2">
    <source>
        <dbReference type="Proteomes" id="UP001220395"/>
    </source>
</evidence>
<keyword evidence="2" id="KW-1185">Reference proteome</keyword>
<gene>
    <name evidence="1" type="ORF">PQ455_14340</name>
</gene>
<name>A0ABY7TJ29_9SPHN</name>